<dbReference type="EMBL" id="CAMXCT030003257">
    <property type="protein sequence ID" value="CAL4790707.1"/>
    <property type="molecule type" value="Genomic_DNA"/>
</dbReference>
<name>A0A9P1D511_9DINO</name>
<dbReference type="OrthoDB" id="265717at2759"/>
<evidence type="ECO:0000313" key="3">
    <source>
        <dbReference type="EMBL" id="CAL1156770.1"/>
    </source>
</evidence>
<dbReference type="InterPro" id="IPR046341">
    <property type="entry name" value="SET_dom_sf"/>
</dbReference>
<accession>A0A9P1D511</accession>
<dbReference type="InterPro" id="IPR050869">
    <property type="entry name" value="H3K4_H4K5_MeTrfase"/>
</dbReference>
<evidence type="ECO:0000259" key="1">
    <source>
        <dbReference type="PROSITE" id="PS50280"/>
    </source>
</evidence>
<protein>
    <recommendedName>
        <fullName evidence="1">SET domain-containing protein</fullName>
    </recommendedName>
</protein>
<dbReference type="Pfam" id="PF00856">
    <property type="entry name" value="SET"/>
    <property type="match status" value="1"/>
</dbReference>
<dbReference type="PROSITE" id="PS50280">
    <property type="entry name" value="SET"/>
    <property type="match status" value="1"/>
</dbReference>
<dbReference type="SUPFAM" id="SSF82199">
    <property type="entry name" value="SET domain"/>
    <property type="match status" value="1"/>
</dbReference>
<evidence type="ECO:0000313" key="2">
    <source>
        <dbReference type="EMBL" id="CAI4003395.1"/>
    </source>
</evidence>
<organism evidence="2">
    <name type="scientific">Cladocopium goreaui</name>
    <dbReference type="NCBI Taxonomy" id="2562237"/>
    <lineage>
        <taxon>Eukaryota</taxon>
        <taxon>Sar</taxon>
        <taxon>Alveolata</taxon>
        <taxon>Dinophyceae</taxon>
        <taxon>Suessiales</taxon>
        <taxon>Symbiodiniaceae</taxon>
        <taxon>Cladocopium</taxon>
    </lineage>
</organism>
<proteinExistence type="predicted"/>
<feature type="domain" description="SET" evidence="1">
    <location>
        <begin position="1"/>
        <end position="79"/>
    </location>
</feature>
<dbReference type="PANTHER" id="PTHR12197">
    <property type="entry name" value="HISTONE-LYSINE N-METHYLTRANSFERASE SMYD"/>
    <property type="match status" value="1"/>
</dbReference>
<dbReference type="EMBL" id="CAMXCT010003257">
    <property type="protein sequence ID" value="CAI4003395.1"/>
    <property type="molecule type" value="Genomic_DNA"/>
</dbReference>
<dbReference type="InterPro" id="IPR001214">
    <property type="entry name" value="SET_dom"/>
</dbReference>
<dbReference type="EMBL" id="CAMXCT020003257">
    <property type="protein sequence ID" value="CAL1156770.1"/>
    <property type="molecule type" value="Genomic_DNA"/>
</dbReference>
<reference evidence="3" key="2">
    <citation type="submission" date="2024-04" db="EMBL/GenBank/DDBJ databases">
        <authorList>
            <person name="Chen Y."/>
            <person name="Shah S."/>
            <person name="Dougan E. K."/>
            <person name="Thang M."/>
            <person name="Chan C."/>
        </authorList>
    </citation>
    <scope>NUCLEOTIDE SEQUENCE [LARGE SCALE GENOMIC DNA]</scope>
</reference>
<comment type="caution">
    <text evidence="2">The sequence shown here is derived from an EMBL/GenBank/DDBJ whole genome shotgun (WGS) entry which is preliminary data.</text>
</comment>
<dbReference type="Gene3D" id="2.170.270.10">
    <property type="entry name" value="SET domain"/>
    <property type="match status" value="1"/>
</dbReference>
<gene>
    <name evidence="2" type="ORF">C1SCF055_LOCUS29267</name>
</gene>
<sequence>MRADMEKAADSERTLKLLEVFAVNSVATPRGGSGLYLRCSRANHSCRPNGFFRVSKDGHLALVARRAISAGEEVTISYLPESELLQPLARRQRSLTRFGFQCRCERCCADDLRSFRCTCQALVEYRDGGWQCDCGLRYSEEEIQQVEDWV</sequence>
<evidence type="ECO:0000313" key="4">
    <source>
        <dbReference type="Proteomes" id="UP001152797"/>
    </source>
</evidence>
<dbReference type="CDD" id="cd20071">
    <property type="entry name" value="SET_SMYD"/>
    <property type="match status" value="1"/>
</dbReference>
<keyword evidence="4" id="KW-1185">Reference proteome</keyword>
<reference evidence="2" key="1">
    <citation type="submission" date="2022-10" db="EMBL/GenBank/DDBJ databases">
        <authorList>
            <person name="Chen Y."/>
            <person name="Dougan E. K."/>
            <person name="Chan C."/>
            <person name="Rhodes N."/>
            <person name="Thang M."/>
        </authorList>
    </citation>
    <scope>NUCLEOTIDE SEQUENCE</scope>
</reference>
<dbReference type="AlphaFoldDB" id="A0A9P1D511"/>
<dbReference type="Proteomes" id="UP001152797">
    <property type="component" value="Unassembled WGS sequence"/>
</dbReference>